<comment type="caution">
    <text evidence="2">The sequence shown here is derived from an EMBL/GenBank/DDBJ whole genome shotgun (WGS) entry which is preliminary data.</text>
</comment>
<protein>
    <submittedName>
        <fullName evidence="2">Proline-rich receptor-like protein kinase PERK12</fullName>
    </submittedName>
</protein>
<dbReference type="GO" id="GO:0016301">
    <property type="term" value="F:kinase activity"/>
    <property type="evidence" value="ECO:0007669"/>
    <property type="project" value="UniProtKB-KW"/>
</dbReference>
<evidence type="ECO:0000313" key="3">
    <source>
        <dbReference type="Proteomes" id="UP001140949"/>
    </source>
</evidence>
<keyword evidence="3" id="KW-1185">Reference proteome</keyword>
<evidence type="ECO:0000313" key="2">
    <source>
        <dbReference type="EMBL" id="KAJ6820731.1"/>
    </source>
</evidence>
<accession>A0AAX6FXM6</accession>
<sequence length="120" mass="13395">MHRSGFSGSGEEMARHIAAAGGWDLATEVGGGPLEKRSGWPPGAHRRLWRRDETEGAGRVSGKIGAERSRSAVGRQIREKRARWRQYDNPMAVGNDLRNRGWRLPTARRLGFRVSVCVVF</sequence>
<feature type="region of interest" description="Disordered" evidence="1">
    <location>
        <begin position="28"/>
        <end position="75"/>
    </location>
</feature>
<reference evidence="2" key="2">
    <citation type="submission" date="2023-04" db="EMBL/GenBank/DDBJ databases">
        <authorList>
            <person name="Bruccoleri R.E."/>
            <person name="Oakeley E.J."/>
            <person name="Faust A.-M."/>
            <person name="Dessus-Babus S."/>
            <person name="Altorfer M."/>
            <person name="Burckhardt D."/>
            <person name="Oertli M."/>
            <person name="Naumann U."/>
            <person name="Petersen F."/>
            <person name="Wong J."/>
        </authorList>
    </citation>
    <scope>NUCLEOTIDE SEQUENCE</scope>
    <source>
        <strain evidence="2">GSM-AAB239-AS_SAM_17_03QT</strain>
        <tissue evidence="2">Leaf</tissue>
    </source>
</reference>
<dbReference type="AlphaFoldDB" id="A0AAX6FXM6"/>
<keyword evidence="2" id="KW-0675">Receptor</keyword>
<dbReference type="Proteomes" id="UP001140949">
    <property type="component" value="Unassembled WGS sequence"/>
</dbReference>
<gene>
    <name evidence="2" type="ORF">M6B38_395715</name>
</gene>
<organism evidence="2 3">
    <name type="scientific">Iris pallida</name>
    <name type="common">Sweet iris</name>
    <dbReference type="NCBI Taxonomy" id="29817"/>
    <lineage>
        <taxon>Eukaryota</taxon>
        <taxon>Viridiplantae</taxon>
        <taxon>Streptophyta</taxon>
        <taxon>Embryophyta</taxon>
        <taxon>Tracheophyta</taxon>
        <taxon>Spermatophyta</taxon>
        <taxon>Magnoliopsida</taxon>
        <taxon>Liliopsida</taxon>
        <taxon>Asparagales</taxon>
        <taxon>Iridaceae</taxon>
        <taxon>Iridoideae</taxon>
        <taxon>Irideae</taxon>
        <taxon>Iris</taxon>
    </lineage>
</organism>
<evidence type="ECO:0000256" key="1">
    <source>
        <dbReference type="SAM" id="MobiDB-lite"/>
    </source>
</evidence>
<keyword evidence="2" id="KW-0808">Transferase</keyword>
<keyword evidence="2" id="KW-0418">Kinase</keyword>
<proteinExistence type="predicted"/>
<name>A0AAX6FXM6_IRIPA</name>
<reference evidence="2" key="1">
    <citation type="journal article" date="2023" name="GigaByte">
        <title>Genome assembly of the bearded iris, Iris pallida Lam.</title>
        <authorList>
            <person name="Bruccoleri R.E."/>
            <person name="Oakeley E.J."/>
            <person name="Faust A.M.E."/>
            <person name="Altorfer M."/>
            <person name="Dessus-Babus S."/>
            <person name="Burckhardt D."/>
            <person name="Oertli M."/>
            <person name="Naumann U."/>
            <person name="Petersen F."/>
            <person name="Wong J."/>
        </authorList>
    </citation>
    <scope>NUCLEOTIDE SEQUENCE</scope>
    <source>
        <strain evidence="2">GSM-AAB239-AS_SAM_17_03QT</strain>
    </source>
</reference>
<dbReference type="EMBL" id="JANAVB010025200">
    <property type="protein sequence ID" value="KAJ6820731.1"/>
    <property type="molecule type" value="Genomic_DNA"/>
</dbReference>